<evidence type="ECO:0000256" key="5">
    <source>
        <dbReference type="ARBA" id="ARBA00023242"/>
    </source>
</evidence>
<dbReference type="PANTHER" id="PTHR34436">
    <property type="entry name" value="CENTROMERE PROTEIN M"/>
    <property type="match status" value="1"/>
</dbReference>
<keyword evidence="9" id="KW-1185">Reference proteome</keyword>
<dbReference type="Proteomes" id="UP000827284">
    <property type="component" value="Unassembled WGS sequence"/>
</dbReference>
<dbReference type="GO" id="GO:0000775">
    <property type="term" value="C:chromosome, centromeric region"/>
    <property type="evidence" value="ECO:0007669"/>
    <property type="project" value="UniProtKB-SubCell"/>
</dbReference>
<dbReference type="InterPro" id="IPR027417">
    <property type="entry name" value="P-loop_NTPase"/>
</dbReference>
<keyword evidence="6" id="KW-0137">Centromere</keyword>
<comment type="caution">
    <text evidence="8">The sequence shown here is derived from an EMBL/GenBank/DDBJ whole genome shotgun (WGS) entry which is preliminary data.</text>
</comment>
<evidence type="ECO:0000256" key="7">
    <source>
        <dbReference type="SAM" id="MobiDB-lite"/>
    </source>
</evidence>
<evidence type="ECO:0000256" key="4">
    <source>
        <dbReference type="ARBA" id="ARBA00022454"/>
    </source>
</evidence>
<dbReference type="Gene3D" id="3.40.50.300">
    <property type="entry name" value="P-loop containing nucleotide triphosphate hydrolases"/>
    <property type="match status" value="1"/>
</dbReference>
<feature type="region of interest" description="Disordered" evidence="7">
    <location>
        <begin position="82"/>
        <end position="105"/>
    </location>
</feature>
<evidence type="ECO:0000313" key="8">
    <source>
        <dbReference type="EMBL" id="GJJ68239.1"/>
    </source>
</evidence>
<dbReference type="EMBL" id="BQFW01000001">
    <property type="protein sequence ID" value="GJJ68239.1"/>
    <property type="molecule type" value="Genomic_DNA"/>
</dbReference>
<dbReference type="Pfam" id="PF11111">
    <property type="entry name" value="CENP-M"/>
    <property type="match status" value="1"/>
</dbReference>
<keyword evidence="4" id="KW-0158">Chromosome</keyword>
<dbReference type="GO" id="GO:0005634">
    <property type="term" value="C:nucleus"/>
    <property type="evidence" value="ECO:0007669"/>
    <property type="project" value="UniProtKB-SubCell"/>
</dbReference>
<evidence type="ECO:0000313" key="9">
    <source>
        <dbReference type="Proteomes" id="UP000827284"/>
    </source>
</evidence>
<proteinExistence type="predicted"/>
<dbReference type="AlphaFoldDB" id="A0A9P3H1C7"/>
<keyword evidence="5" id="KW-0539">Nucleus</keyword>
<protein>
    <recommendedName>
        <fullName evidence="3">Centromere protein M</fullName>
    </recommendedName>
</protein>
<feature type="compositionally biased region" description="Polar residues" evidence="7">
    <location>
        <begin position="95"/>
        <end position="105"/>
    </location>
</feature>
<dbReference type="PANTHER" id="PTHR34436:SF1">
    <property type="entry name" value="CENTROMERE PROTEIN M"/>
    <property type="match status" value="1"/>
</dbReference>
<evidence type="ECO:0000256" key="2">
    <source>
        <dbReference type="ARBA" id="ARBA00004584"/>
    </source>
</evidence>
<accession>A0A9P3H1C7</accession>
<dbReference type="InterPro" id="IPR020987">
    <property type="entry name" value="Centromere_Cenp-M"/>
</dbReference>
<evidence type="ECO:0000256" key="1">
    <source>
        <dbReference type="ARBA" id="ARBA00004123"/>
    </source>
</evidence>
<reference evidence="8" key="2">
    <citation type="journal article" date="2022" name="Microbiol. Resour. Announc.">
        <title>Whole-Genome Sequence of Entomortierella parvispora E1425, a Mucoromycotan Fungus Associated with Burkholderiaceae-Related Endosymbiotic Bacteria.</title>
        <authorList>
            <person name="Herlambang A."/>
            <person name="Guo Y."/>
            <person name="Takashima Y."/>
            <person name="Narisawa K."/>
            <person name="Ohta H."/>
            <person name="Nishizawa T."/>
        </authorList>
    </citation>
    <scope>NUCLEOTIDE SEQUENCE</scope>
    <source>
        <strain evidence="8">E1425</strain>
    </source>
</reference>
<evidence type="ECO:0000256" key="3">
    <source>
        <dbReference type="ARBA" id="ARBA00016382"/>
    </source>
</evidence>
<dbReference type="OrthoDB" id="2386686at2759"/>
<name>A0A9P3H1C7_9FUNG</name>
<sequence>MDFDIPRSVATILLVGNAGIGKRRLASLILSEIHPSNKENKDSTNISGSLSSSTNSIQFRTSESLPAACSVFKSFGKDQGDTTTTTALARRDTTSKTPGPNTNASESTVALSVNRYDLILLMVSMTDKGSWDRCKQALQKLEPSWFLGRCAIVVTRVSAVSKYAFDRDEITDFLDDFYEVPRIWTNLDQDSEGALAAVQIVRLLEITGSYRPSLRNRYSSTTGTDTTTTAPVIPSTAALLSSARFYGSVTGKRNSMLQSVIRSPERYVVESTTLPEGESSPHKVVVSLE</sequence>
<reference evidence="8" key="1">
    <citation type="submission" date="2021-11" db="EMBL/GenBank/DDBJ databases">
        <authorList>
            <person name="Herlambang A."/>
            <person name="Guo Y."/>
            <person name="Takashima Y."/>
            <person name="Nishizawa T."/>
        </authorList>
    </citation>
    <scope>NUCLEOTIDE SEQUENCE</scope>
    <source>
        <strain evidence="8">E1425</strain>
    </source>
</reference>
<organism evidence="8 9">
    <name type="scientific">Entomortierella parvispora</name>
    <dbReference type="NCBI Taxonomy" id="205924"/>
    <lineage>
        <taxon>Eukaryota</taxon>
        <taxon>Fungi</taxon>
        <taxon>Fungi incertae sedis</taxon>
        <taxon>Mucoromycota</taxon>
        <taxon>Mortierellomycotina</taxon>
        <taxon>Mortierellomycetes</taxon>
        <taxon>Mortierellales</taxon>
        <taxon>Mortierellaceae</taxon>
        <taxon>Entomortierella</taxon>
    </lineage>
</organism>
<comment type="subcellular location">
    <subcellularLocation>
        <location evidence="2">Chromosome</location>
        <location evidence="2">Centromere</location>
    </subcellularLocation>
    <subcellularLocation>
        <location evidence="1">Nucleus</location>
    </subcellularLocation>
</comment>
<evidence type="ECO:0000256" key="6">
    <source>
        <dbReference type="ARBA" id="ARBA00023328"/>
    </source>
</evidence>
<gene>
    <name evidence="8" type="ORF">EMPS_00585</name>
</gene>